<evidence type="ECO:0000259" key="1">
    <source>
        <dbReference type="Pfam" id="PF00501"/>
    </source>
</evidence>
<reference evidence="3 4" key="1">
    <citation type="submission" date="2024-07" db="EMBL/GenBank/DDBJ databases">
        <title>Section-level genome sequencing and comparative genomics of Aspergillus sections Usti and Cavernicolus.</title>
        <authorList>
            <consortium name="Lawrence Berkeley National Laboratory"/>
            <person name="Nybo J.L."/>
            <person name="Vesth T.C."/>
            <person name="Theobald S."/>
            <person name="Frisvad J.C."/>
            <person name="Larsen T.O."/>
            <person name="Kjaerboelling I."/>
            <person name="Rothschild-Mancinelli K."/>
            <person name="Lyhne E.K."/>
            <person name="Kogle M.E."/>
            <person name="Barry K."/>
            <person name="Clum A."/>
            <person name="Na H."/>
            <person name="Ledsgaard L."/>
            <person name="Lin J."/>
            <person name="Lipzen A."/>
            <person name="Kuo A."/>
            <person name="Riley R."/>
            <person name="Mondo S."/>
            <person name="Labutti K."/>
            <person name="Haridas S."/>
            <person name="Pangalinan J."/>
            <person name="Salamov A.A."/>
            <person name="Simmons B.A."/>
            <person name="Magnuson J.K."/>
            <person name="Chen J."/>
            <person name="Drula E."/>
            <person name="Henrissat B."/>
            <person name="Wiebenga A."/>
            <person name="Lubbers R.J."/>
            <person name="Gomes A.C."/>
            <person name="Macurrencykelacurrency M.R."/>
            <person name="Stajich J."/>
            <person name="Grigoriev I.V."/>
            <person name="Mortensen U.H."/>
            <person name="De Vries R.P."/>
            <person name="Baker S.E."/>
            <person name="Andersen M.R."/>
        </authorList>
    </citation>
    <scope>NUCLEOTIDE SEQUENCE [LARGE SCALE GENOMIC DNA]</scope>
    <source>
        <strain evidence="3 4">CBS 449.75</strain>
    </source>
</reference>
<dbReference type="InterPro" id="IPR025110">
    <property type="entry name" value="AMP-bd_C"/>
</dbReference>
<keyword evidence="4" id="KW-1185">Reference proteome</keyword>
<evidence type="ECO:0000313" key="3">
    <source>
        <dbReference type="EMBL" id="KAL2864990.1"/>
    </source>
</evidence>
<dbReference type="Gene3D" id="3.40.50.12780">
    <property type="entry name" value="N-terminal domain of ligase-like"/>
    <property type="match status" value="1"/>
</dbReference>
<name>A0ABR4LKE1_9EURO</name>
<dbReference type="InterPro" id="IPR000873">
    <property type="entry name" value="AMP-dep_synth/lig_dom"/>
</dbReference>
<evidence type="ECO:0008006" key="5">
    <source>
        <dbReference type="Google" id="ProtNLM"/>
    </source>
</evidence>
<dbReference type="PANTHER" id="PTHR24096:SF422">
    <property type="entry name" value="BCDNA.GH02901"/>
    <property type="match status" value="1"/>
</dbReference>
<protein>
    <recommendedName>
        <fullName evidence="5">Acetyl-CoA synthetase-like protein</fullName>
    </recommendedName>
</protein>
<organism evidence="3 4">
    <name type="scientific">Aspergillus lucknowensis</name>
    <dbReference type="NCBI Taxonomy" id="176173"/>
    <lineage>
        <taxon>Eukaryota</taxon>
        <taxon>Fungi</taxon>
        <taxon>Dikarya</taxon>
        <taxon>Ascomycota</taxon>
        <taxon>Pezizomycotina</taxon>
        <taxon>Eurotiomycetes</taxon>
        <taxon>Eurotiomycetidae</taxon>
        <taxon>Eurotiales</taxon>
        <taxon>Aspergillaceae</taxon>
        <taxon>Aspergillus</taxon>
        <taxon>Aspergillus subgen. Nidulantes</taxon>
    </lineage>
</organism>
<dbReference type="SUPFAM" id="SSF56801">
    <property type="entry name" value="Acetyl-CoA synthetase-like"/>
    <property type="match status" value="1"/>
</dbReference>
<dbReference type="GeneID" id="98146467"/>
<gene>
    <name evidence="3" type="ORF">BJX67DRAFT_373465</name>
</gene>
<proteinExistence type="predicted"/>
<dbReference type="InterPro" id="IPR045851">
    <property type="entry name" value="AMP-bd_C_sf"/>
</dbReference>
<dbReference type="Pfam" id="PF00501">
    <property type="entry name" value="AMP-binding"/>
    <property type="match status" value="1"/>
</dbReference>
<dbReference type="Proteomes" id="UP001610432">
    <property type="component" value="Unassembled WGS sequence"/>
</dbReference>
<dbReference type="InterPro" id="IPR020845">
    <property type="entry name" value="AMP-binding_CS"/>
</dbReference>
<dbReference type="PROSITE" id="PS00455">
    <property type="entry name" value="AMP_BINDING"/>
    <property type="match status" value="1"/>
</dbReference>
<dbReference type="Gene3D" id="3.30.300.30">
    <property type="match status" value="1"/>
</dbReference>
<sequence length="600" mass="65316">MPFTSPAYAPPLPFGPPDTVSVPEFLFGDEKYARCPRAKSKPPFTCGITGKSYSTAEVAERIEFLARALAAELGWPVNEGCELDKVVGIFSFNSIDHLTASWAVHRLSGVSNPVNVTYTTTQLVDQLTLVRCKALFTCDALLSRALEAADAAGIPREHIYLLPVPSRNKSSSVAGDEGFKTVDQLILEGSQLPPLPALQWEKGQGARQTAFLIPSSGTSGLPKNVKVSHRNVIAHTMQFATFESVYRKGDPELGLGVLPQFHAYALLCIAHVSVHRGDGVVVLQGFDLDDTLSAIQNLRIGTLWLVPSMVVAMTKSAPFVRKFDLSSVSAVMVGSSPLTRETASQFSELLPGRPFLQGYGLTEVCCVASFSTPADTVFGSCGSFLPGLEGRLIDSDGREITEPNQPGELLIRSPSVVLGYLGNETATKEMLTEDGWLRTGDLVEIRRSPKGHDHLFVVDRLKELIKVRGMQVAPAELETFLLLSPMVADVCVVPYPNEAAGELPRAYIIRAEGLKGAEDEVTRRQLHDYVNDAFPEFKRLAGGIEFVDALPKTPSGKTQRKVLKDRARAAYEASKKVVKKLQDTAPVVVQVFEFDSEEDE</sequence>
<feature type="domain" description="AMP-binding enzyme C-terminal" evidence="2">
    <location>
        <begin position="476"/>
        <end position="557"/>
    </location>
</feature>
<accession>A0ABR4LKE1</accession>
<comment type="caution">
    <text evidence="3">The sequence shown here is derived from an EMBL/GenBank/DDBJ whole genome shotgun (WGS) entry which is preliminary data.</text>
</comment>
<dbReference type="Pfam" id="PF13193">
    <property type="entry name" value="AMP-binding_C"/>
    <property type="match status" value="1"/>
</dbReference>
<feature type="domain" description="AMP-dependent synthetase/ligase" evidence="1">
    <location>
        <begin position="49"/>
        <end position="421"/>
    </location>
</feature>
<dbReference type="EMBL" id="JBFXLQ010000035">
    <property type="protein sequence ID" value="KAL2864990.1"/>
    <property type="molecule type" value="Genomic_DNA"/>
</dbReference>
<dbReference type="InterPro" id="IPR042099">
    <property type="entry name" value="ANL_N_sf"/>
</dbReference>
<dbReference type="PANTHER" id="PTHR24096">
    <property type="entry name" value="LONG-CHAIN-FATTY-ACID--COA LIGASE"/>
    <property type="match status" value="1"/>
</dbReference>
<dbReference type="RefSeq" id="XP_070883969.1">
    <property type="nucleotide sequence ID" value="XM_071031395.1"/>
</dbReference>
<evidence type="ECO:0000259" key="2">
    <source>
        <dbReference type="Pfam" id="PF13193"/>
    </source>
</evidence>
<evidence type="ECO:0000313" key="4">
    <source>
        <dbReference type="Proteomes" id="UP001610432"/>
    </source>
</evidence>